<dbReference type="OrthoDB" id="9808135at2"/>
<feature type="transmembrane region" description="Helical" evidence="6">
    <location>
        <begin position="293"/>
        <end position="321"/>
    </location>
</feature>
<evidence type="ECO:0000313" key="8">
    <source>
        <dbReference type="Proteomes" id="UP000265431"/>
    </source>
</evidence>
<keyword evidence="3 6" id="KW-0812">Transmembrane</keyword>
<dbReference type="PANTHER" id="PTHR30341:SF0">
    <property type="entry name" value="NA(+)_H(+) ANTIPORTER NHAA"/>
    <property type="match status" value="1"/>
</dbReference>
<dbReference type="EMBL" id="QWGB01000005">
    <property type="protein sequence ID" value="RIJ24614.1"/>
    <property type="molecule type" value="Genomic_DNA"/>
</dbReference>
<dbReference type="AlphaFoldDB" id="A0A399R270"/>
<feature type="transmembrane region" description="Helical" evidence="6">
    <location>
        <begin position="126"/>
        <end position="146"/>
    </location>
</feature>
<feature type="transmembrane region" description="Helical" evidence="6">
    <location>
        <begin position="158"/>
        <end position="178"/>
    </location>
</feature>
<keyword evidence="6" id="KW-0813">Transport</keyword>
<accession>A0A399R270</accession>
<dbReference type="NCBIfam" id="NF007111">
    <property type="entry name" value="PRK09560.1"/>
    <property type="match status" value="1"/>
</dbReference>
<dbReference type="PANTHER" id="PTHR30341">
    <property type="entry name" value="SODIUM ION/PROTON ANTIPORTER NHAA-RELATED"/>
    <property type="match status" value="1"/>
</dbReference>
<evidence type="ECO:0000256" key="6">
    <source>
        <dbReference type="HAMAP-Rule" id="MF_01844"/>
    </source>
</evidence>
<evidence type="ECO:0000256" key="3">
    <source>
        <dbReference type="ARBA" id="ARBA00022692"/>
    </source>
</evidence>
<dbReference type="InterPro" id="IPR023171">
    <property type="entry name" value="Na/H_antiporter_dom_sf"/>
</dbReference>
<comment type="caution">
    <text evidence="7">The sequence shown here is derived from an EMBL/GenBank/DDBJ whole genome shotgun (WGS) entry which is preliminary data.</text>
</comment>
<feature type="transmembrane region" description="Helical" evidence="6">
    <location>
        <begin position="20"/>
        <end position="42"/>
    </location>
</feature>
<name>A0A399R270_9PROT</name>
<comment type="subcellular location">
    <subcellularLocation>
        <location evidence="1">Cell inner membrane</location>
        <topology evidence="1">Multi-pass membrane protein</topology>
    </subcellularLocation>
    <subcellularLocation>
        <location evidence="6">Cell membrane</location>
        <topology evidence="6">Multi-pass membrane protein</topology>
    </subcellularLocation>
</comment>
<dbReference type="Proteomes" id="UP000265431">
    <property type="component" value="Unassembled WGS sequence"/>
</dbReference>
<keyword evidence="4 6" id="KW-1133">Transmembrane helix</keyword>
<evidence type="ECO:0000256" key="2">
    <source>
        <dbReference type="ARBA" id="ARBA00022475"/>
    </source>
</evidence>
<proteinExistence type="inferred from homology"/>
<dbReference type="HAMAP" id="MF_01844">
    <property type="entry name" value="NhaA"/>
    <property type="match status" value="1"/>
</dbReference>
<dbReference type="InterPro" id="IPR004670">
    <property type="entry name" value="NhaA"/>
</dbReference>
<feature type="transmembrane region" description="Helical" evidence="6">
    <location>
        <begin position="212"/>
        <end position="240"/>
    </location>
</feature>
<keyword evidence="6" id="KW-0050">Antiport</keyword>
<feature type="transmembrane region" description="Helical" evidence="6">
    <location>
        <begin position="333"/>
        <end position="355"/>
    </location>
</feature>
<evidence type="ECO:0000256" key="4">
    <source>
        <dbReference type="ARBA" id="ARBA00022989"/>
    </source>
</evidence>
<evidence type="ECO:0000256" key="5">
    <source>
        <dbReference type="ARBA" id="ARBA00023136"/>
    </source>
</evidence>
<feature type="transmembrane region" description="Helical" evidence="6">
    <location>
        <begin position="101"/>
        <end position="120"/>
    </location>
</feature>
<dbReference type="NCBIfam" id="TIGR00773">
    <property type="entry name" value="NhaA"/>
    <property type="match status" value="1"/>
</dbReference>
<sequence length="408" mass="42295">MSLIVARIQNFLKLESSAGILLMIAALMALIASNSILSGLYGGFLTTPVVVQIGALEIAKPLLLWINDGLMAVFFFLIGLEIKREILEGELSSFDKAALPLIAAVGGMAGPALIYVLINWSTPETLNGWAIPAATDIAFALGVLMLMGRSVPTSLKVFLLAIAIIDDLGAITVIALFYTSDLSTMVLGLAAIGLAALVVLNRAGVKTITPYALIGVFIWVCVLKSGVHATLAGVLTALAIPIHGKTKEAQSPLHKLEHGLHPWIAFGVLPIFAFANAGVSLSGLSLEDLAAPITLGVAAGLFVGKQIGVFGATFLAVKAGIARRPEGTNWAHIYGVACLTGIGFTMSLFIGMLAFDSRDSLDQVRIGVLAGSILSAIAGVMALKLAARIGVPAETRPAAQPEGAKALA</sequence>
<keyword evidence="8" id="KW-1185">Reference proteome</keyword>
<comment type="catalytic activity">
    <reaction evidence="6">
        <text>Na(+)(in) + 2 H(+)(out) = Na(+)(out) + 2 H(+)(in)</text>
        <dbReference type="Rhea" id="RHEA:29251"/>
        <dbReference type="ChEBI" id="CHEBI:15378"/>
        <dbReference type="ChEBI" id="CHEBI:29101"/>
    </reaction>
</comment>
<evidence type="ECO:0000313" key="7">
    <source>
        <dbReference type="EMBL" id="RIJ24614.1"/>
    </source>
</evidence>
<dbReference type="Gene3D" id="1.20.1530.10">
    <property type="entry name" value="Na+/H+ antiporter like domain"/>
    <property type="match status" value="1"/>
</dbReference>
<dbReference type="Pfam" id="PF06965">
    <property type="entry name" value="Na_H_antiport_1"/>
    <property type="match status" value="1"/>
</dbReference>
<dbReference type="GO" id="GO:0015385">
    <property type="term" value="F:sodium:proton antiporter activity"/>
    <property type="evidence" value="ECO:0007669"/>
    <property type="project" value="UniProtKB-UniRule"/>
</dbReference>
<keyword evidence="2 6" id="KW-1003">Cell membrane</keyword>
<keyword evidence="6" id="KW-0406">Ion transport</keyword>
<feature type="transmembrane region" description="Helical" evidence="6">
    <location>
        <begin position="62"/>
        <end position="80"/>
    </location>
</feature>
<keyword evidence="6" id="KW-0739">Sodium transport</keyword>
<organism evidence="7 8">
    <name type="scientific">Henriciella barbarensis</name>
    <dbReference type="NCBI Taxonomy" id="86342"/>
    <lineage>
        <taxon>Bacteria</taxon>
        <taxon>Pseudomonadati</taxon>
        <taxon>Pseudomonadota</taxon>
        <taxon>Alphaproteobacteria</taxon>
        <taxon>Hyphomonadales</taxon>
        <taxon>Hyphomonadaceae</taxon>
        <taxon>Henriciella</taxon>
    </lineage>
</organism>
<keyword evidence="6" id="KW-0915">Sodium</keyword>
<dbReference type="GO" id="GO:0005886">
    <property type="term" value="C:plasma membrane"/>
    <property type="evidence" value="ECO:0007669"/>
    <property type="project" value="UniProtKB-SubCell"/>
</dbReference>
<keyword evidence="5 6" id="KW-0472">Membrane</keyword>
<feature type="transmembrane region" description="Helical" evidence="6">
    <location>
        <begin position="260"/>
        <end position="281"/>
    </location>
</feature>
<dbReference type="RefSeq" id="WP_119379803.1">
    <property type="nucleotide sequence ID" value="NZ_QWGB01000005.1"/>
</dbReference>
<dbReference type="GO" id="GO:0006885">
    <property type="term" value="P:regulation of pH"/>
    <property type="evidence" value="ECO:0007669"/>
    <property type="project" value="UniProtKB-UniRule"/>
</dbReference>
<comment type="similarity">
    <text evidence="6">Belongs to the NhaA Na(+)/H(+) (TC 2.A.33) antiporter family.</text>
</comment>
<reference evidence="7 8" key="1">
    <citation type="submission" date="2018-08" db="EMBL/GenBank/DDBJ databases">
        <title>Henriciella mobilis sp. nov., isolated from seawater.</title>
        <authorList>
            <person name="Cheng H."/>
            <person name="Wu Y.-H."/>
            <person name="Xu X.-W."/>
            <person name="Guo L.-L."/>
        </authorList>
    </citation>
    <scope>NUCLEOTIDE SEQUENCE [LARGE SCALE GENOMIC DNA]</scope>
    <source>
        <strain evidence="7 8">CCUG66934</strain>
    </source>
</reference>
<feature type="transmembrane region" description="Helical" evidence="6">
    <location>
        <begin position="184"/>
        <end position="200"/>
    </location>
</feature>
<feature type="transmembrane region" description="Helical" evidence="6">
    <location>
        <begin position="367"/>
        <end position="387"/>
    </location>
</feature>
<gene>
    <name evidence="6 7" type="primary">nhaA</name>
    <name evidence="7" type="ORF">D1224_10430</name>
</gene>
<evidence type="ECO:0000256" key="1">
    <source>
        <dbReference type="ARBA" id="ARBA00004429"/>
    </source>
</evidence>
<protein>
    <recommendedName>
        <fullName evidence="6">Na(+)/H(+) antiporter NhaA</fullName>
    </recommendedName>
    <alternativeName>
        <fullName evidence="6">Sodium/proton antiporter NhaA</fullName>
    </alternativeName>
</protein>
<comment type="function">
    <text evidence="6">Na(+)/H(+) antiporter that extrudes sodium in exchange for external protons.</text>
</comment>
<dbReference type="NCBIfam" id="NF007112">
    <property type="entry name" value="PRK09561.1"/>
    <property type="match status" value="1"/>
</dbReference>